<keyword evidence="2" id="KW-1185">Reference proteome</keyword>
<dbReference type="EMBL" id="CP035042">
    <property type="protein sequence ID" value="QHC48705.1"/>
    <property type="molecule type" value="Genomic_DNA"/>
</dbReference>
<dbReference type="RefSeq" id="WP_159548697.1">
    <property type="nucleotide sequence ID" value="NZ_CP035042.1"/>
</dbReference>
<protein>
    <submittedName>
        <fullName evidence="1">Uncharacterized protein</fullName>
    </submittedName>
</protein>
<name>A0A6I6SMT5_9GAMM</name>
<proteinExistence type="predicted"/>
<sequence length="75" mass="8016">MSRGHIRCDIAKDDAPMRAMLSALLMVASLGGLAGCDDPSSGEKVERNIDRAMKDLGERLEGVGDEIEEDAAEEP</sequence>
<accession>A0A6I6SMT5</accession>
<dbReference type="Proteomes" id="UP000464013">
    <property type="component" value="Chromosome"/>
</dbReference>
<gene>
    <name evidence="1" type="ORF">EKK97_02545</name>
</gene>
<evidence type="ECO:0000313" key="2">
    <source>
        <dbReference type="Proteomes" id="UP000464013"/>
    </source>
</evidence>
<organism evidence="1 2">
    <name type="scientific">Billgrantia tianxiuensis</name>
    <dbReference type="NCBI Taxonomy" id="2497861"/>
    <lineage>
        <taxon>Bacteria</taxon>
        <taxon>Pseudomonadati</taxon>
        <taxon>Pseudomonadota</taxon>
        <taxon>Gammaproteobacteria</taxon>
        <taxon>Oceanospirillales</taxon>
        <taxon>Halomonadaceae</taxon>
        <taxon>Billgrantia</taxon>
    </lineage>
</organism>
<dbReference type="AlphaFoldDB" id="A0A6I6SMT5"/>
<evidence type="ECO:0000313" key="1">
    <source>
        <dbReference type="EMBL" id="QHC48705.1"/>
    </source>
</evidence>
<dbReference type="KEGG" id="htx:EKK97_02545"/>
<reference evidence="1 2" key="1">
    <citation type="submission" date="2019-01" db="EMBL/GenBank/DDBJ databases">
        <title>Complete genome of a denitifying bacterium Halomons sp. BC-M4-5.</title>
        <authorList>
            <person name="Wang L."/>
            <person name="Shao Z."/>
        </authorList>
    </citation>
    <scope>NUCLEOTIDE SEQUENCE [LARGE SCALE GENOMIC DNA]</scope>
    <source>
        <strain evidence="1 2">BC-M4-5</strain>
    </source>
</reference>